<organism evidence="1 2">
    <name type="scientific">Vermiconidia calcicola</name>
    <dbReference type="NCBI Taxonomy" id="1690605"/>
    <lineage>
        <taxon>Eukaryota</taxon>
        <taxon>Fungi</taxon>
        <taxon>Dikarya</taxon>
        <taxon>Ascomycota</taxon>
        <taxon>Pezizomycotina</taxon>
        <taxon>Dothideomycetes</taxon>
        <taxon>Dothideomycetidae</taxon>
        <taxon>Mycosphaerellales</taxon>
        <taxon>Extremaceae</taxon>
        <taxon>Vermiconidia</taxon>
    </lineage>
</organism>
<evidence type="ECO:0000313" key="2">
    <source>
        <dbReference type="Proteomes" id="UP001281147"/>
    </source>
</evidence>
<name>A0ACC3NRR5_9PEZI</name>
<accession>A0ACC3NRR5</accession>
<dbReference type="EMBL" id="JAUTXU010000019">
    <property type="protein sequence ID" value="KAK3721032.1"/>
    <property type="molecule type" value="Genomic_DNA"/>
</dbReference>
<sequence length="436" mass="47149">MAAQAFAAGFHLISNDSVSRPPTVKVNAKPPSIEELDAIDLPNYGLTKTNDANGVPRTAERCDPIEVVPKTPNELEQSQSPTPKQDEATNIVPNFWYPKMNRWRVLSACTQYLGNGLNDSAPGALIPYIEQWYGIGYAVVSTLFISNAVGFITAAFCCDPIATRLGRARSLMLAEVYVILGSVIIACPVPFPVVVVAYAAIGFGQAVTIALNNVFCANLANSTVILGTSHGSYGIGGIVGPLAATALASNGVHWSRFYLIVIGVRIFNLAATGWAFWDYENEGQNQFTNSLQQIASRQAAVEMGKPSKSQLVGRALKNRTTLIGALFIFAYQGAEVSESGWFISYLIDYRNGDPARVGYVTSGFWGGITLGRFTLVHLVSRMEPLTGAELICQGTSYWREIIRDCYNGQFANLTHHCGRGQGSISRVEMICVLTPG</sequence>
<proteinExistence type="predicted"/>
<comment type="caution">
    <text evidence="1">The sequence shown here is derived from an EMBL/GenBank/DDBJ whole genome shotgun (WGS) entry which is preliminary data.</text>
</comment>
<keyword evidence="2" id="KW-1185">Reference proteome</keyword>
<gene>
    <name evidence="1" type="ORF">LTR37_003322</name>
</gene>
<evidence type="ECO:0000313" key="1">
    <source>
        <dbReference type="EMBL" id="KAK3721032.1"/>
    </source>
</evidence>
<reference evidence="1" key="1">
    <citation type="submission" date="2023-07" db="EMBL/GenBank/DDBJ databases">
        <title>Black Yeasts Isolated from many extreme environments.</title>
        <authorList>
            <person name="Coleine C."/>
            <person name="Stajich J.E."/>
            <person name="Selbmann L."/>
        </authorList>
    </citation>
    <scope>NUCLEOTIDE SEQUENCE</scope>
    <source>
        <strain evidence="1">CCFEE 5714</strain>
    </source>
</reference>
<dbReference type="Proteomes" id="UP001281147">
    <property type="component" value="Unassembled WGS sequence"/>
</dbReference>
<protein>
    <submittedName>
        <fullName evidence="1">Uncharacterized protein</fullName>
    </submittedName>
</protein>